<reference evidence="1" key="1">
    <citation type="submission" date="2021-01" db="EMBL/GenBank/DDBJ databases">
        <title>Whole genome shotgun sequence of Rhizocola hellebori NBRC 109834.</title>
        <authorList>
            <person name="Komaki H."/>
            <person name="Tamura T."/>
        </authorList>
    </citation>
    <scope>NUCLEOTIDE SEQUENCE</scope>
    <source>
        <strain evidence="1">NBRC 109834</strain>
    </source>
</reference>
<name>A0A8J3VMC4_9ACTN</name>
<evidence type="ECO:0000313" key="2">
    <source>
        <dbReference type="Proteomes" id="UP000612899"/>
    </source>
</evidence>
<gene>
    <name evidence="1" type="ORF">Rhe02_91350</name>
</gene>
<accession>A0A8J3VMC4</accession>
<proteinExistence type="predicted"/>
<dbReference type="EMBL" id="BONY01000118">
    <property type="protein sequence ID" value="GIH11068.1"/>
    <property type="molecule type" value="Genomic_DNA"/>
</dbReference>
<protein>
    <submittedName>
        <fullName evidence="1">Uncharacterized protein</fullName>
    </submittedName>
</protein>
<dbReference type="Proteomes" id="UP000612899">
    <property type="component" value="Unassembled WGS sequence"/>
</dbReference>
<comment type="caution">
    <text evidence="1">The sequence shown here is derived from an EMBL/GenBank/DDBJ whole genome shotgun (WGS) entry which is preliminary data.</text>
</comment>
<dbReference type="AlphaFoldDB" id="A0A8J3VMC4"/>
<organism evidence="1 2">
    <name type="scientific">Rhizocola hellebori</name>
    <dbReference type="NCBI Taxonomy" id="1392758"/>
    <lineage>
        <taxon>Bacteria</taxon>
        <taxon>Bacillati</taxon>
        <taxon>Actinomycetota</taxon>
        <taxon>Actinomycetes</taxon>
        <taxon>Micromonosporales</taxon>
        <taxon>Micromonosporaceae</taxon>
        <taxon>Rhizocola</taxon>
    </lineage>
</organism>
<evidence type="ECO:0000313" key="1">
    <source>
        <dbReference type="EMBL" id="GIH11068.1"/>
    </source>
</evidence>
<sequence length="54" mass="6054">MLSSPAYTLLMRPAEVNLIRSSTIFSGMLKRRGIEGDAFETVAVTPPPIRLRHR</sequence>
<keyword evidence="2" id="KW-1185">Reference proteome</keyword>